<gene>
    <name evidence="1" type="ORF">CRV04_10005</name>
</gene>
<protein>
    <recommendedName>
        <fullName evidence="3">RlfB protein</fullName>
    </recommendedName>
</protein>
<evidence type="ECO:0008006" key="3">
    <source>
        <dbReference type="Google" id="ProtNLM"/>
    </source>
</evidence>
<accession>A0A4Q0XS67</accession>
<name>A0A4Q0XS67_9BACT</name>
<evidence type="ECO:0000313" key="1">
    <source>
        <dbReference type="EMBL" id="RXJ55430.1"/>
    </source>
</evidence>
<evidence type="ECO:0000313" key="2">
    <source>
        <dbReference type="Proteomes" id="UP000290657"/>
    </source>
</evidence>
<dbReference type="RefSeq" id="WP_128996714.1">
    <property type="nucleotide sequence ID" value="NZ_PDKN01000007.1"/>
</dbReference>
<comment type="caution">
    <text evidence="1">The sequence shown here is derived from an EMBL/GenBank/DDBJ whole genome shotgun (WGS) entry which is preliminary data.</text>
</comment>
<sequence length="182" mass="22253">MTSLIVQYDSTKTVRENLEILYKYFEDDFIINTTVLNNQYNIDIDMNSMKRSKPKIFWHVITREKEVWVRRGRIKQKKKIRKFDKNRAKRIRWIKYLIQNFNKIEENIFAFFYRETEGQNRGKLRLYIWAKSHDYVVIIEKLNINSSFLVTAFYIDDNYNKSTYQDRYEKSGDLNLGLSTWI</sequence>
<dbReference type="AlphaFoldDB" id="A0A4Q0XS67"/>
<organism evidence="1 2">
    <name type="scientific">Candidatus Marinarcus aquaticus</name>
    <dbReference type="NCBI Taxonomy" id="2044504"/>
    <lineage>
        <taxon>Bacteria</taxon>
        <taxon>Pseudomonadati</taxon>
        <taxon>Campylobacterota</taxon>
        <taxon>Epsilonproteobacteria</taxon>
        <taxon>Campylobacterales</taxon>
        <taxon>Arcobacteraceae</taxon>
        <taxon>Candidatus Marinarcus</taxon>
    </lineage>
</organism>
<proteinExistence type="predicted"/>
<dbReference type="Proteomes" id="UP000290657">
    <property type="component" value="Unassembled WGS sequence"/>
</dbReference>
<dbReference type="OrthoDB" id="1094062at2"/>
<reference evidence="1 2" key="1">
    <citation type="submission" date="2017-10" db="EMBL/GenBank/DDBJ databases">
        <title>Genomics of the genus Arcobacter.</title>
        <authorList>
            <person name="Perez-Cataluna A."/>
            <person name="Figueras M.J."/>
        </authorList>
    </citation>
    <scope>NUCLEOTIDE SEQUENCE [LARGE SCALE GENOMIC DNA]</scope>
    <source>
        <strain evidence="1 2">CECT 8987</strain>
    </source>
</reference>
<dbReference type="EMBL" id="PDKN01000007">
    <property type="protein sequence ID" value="RXJ55430.1"/>
    <property type="molecule type" value="Genomic_DNA"/>
</dbReference>
<keyword evidence="2" id="KW-1185">Reference proteome</keyword>